<reference evidence="1 2" key="1">
    <citation type="submission" date="2019-02" db="EMBL/GenBank/DDBJ databases">
        <title>Deep-cultivation of Planctomycetes and their phenomic and genomic characterization uncovers novel biology.</title>
        <authorList>
            <person name="Wiegand S."/>
            <person name="Jogler M."/>
            <person name="Boedeker C."/>
            <person name="Pinto D."/>
            <person name="Vollmers J."/>
            <person name="Rivas-Marin E."/>
            <person name="Kohn T."/>
            <person name="Peeters S.H."/>
            <person name="Heuer A."/>
            <person name="Rast P."/>
            <person name="Oberbeckmann S."/>
            <person name="Bunk B."/>
            <person name="Jeske O."/>
            <person name="Meyerdierks A."/>
            <person name="Storesund J.E."/>
            <person name="Kallscheuer N."/>
            <person name="Luecker S."/>
            <person name="Lage O.M."/>
            <person name="Pohl T."/>
            <person name="Merkel B.J."/>
            <person name="Hornburger P."/>
            <person name="Mueller R.-W."/>
            <person name="Bruemmer F."/>
            <person name="Labrenz M."/>
            <person name="Spormann A.M."/>
            <person name="Op den Camp H."/>
            <person name="Overmann J."/>
            <person name="Amann R."/>
            <person name="Jetten M.S.M."/>
            <person name="Mascher T."/>
            <person name="Medema M.H."/>
            <person name="Devos D.P."/>
            <person name="Kaster A.-K."/>
            <person name="Ovreas L."/>
            <person name="Rohde M."/>
            <person name="Galperin M.Y."/>
            <person name="Jogler C."/>
        </authorList>
    </citation>
    <scope>NUCLEOTIDE SEQUENCE [LARGE SCALE GENOMIC DNA]</scope>
    <source>
        <strain evidence="1 2">Pan161</strain>
    </source>
</reference>
<protein>
    <submittedName>
        <fullName evidence="1">Uncharacterized protein</fullName>
    </submittedName>
</protein>
<evidence type="ECO:0000313" key="1">
    <source>
        <dbReference type="EMBL" id="QDT91502.1"/>
    </source>
</evidence>
<sequence>MLGPIDLPIEQNLSDNLLQKPNIKTTHFDGK</sequence>
<dbReference type="AlphaFoldDB" id="A0A517VEQ7"/>
<dbReference type="KEGG" id="gax:Pan161_31600"/>
<name>A0A517VEQ7_9PLAN</name>
<proteinExistence type="predicted"/>
<gene>
    <name evidence="1" type="ORF">Pan161_31600</name>
</gene>
<evidence type="ECO:0000313" key="2">
    <source>
        <dbReference type="Proteomes" id="UP000316855"/>
    </source>
</evidence>
<organism evidence="1 2">
    <name type="scientific">Gimesia algae</name>
    <dbReference type="NCBI Taxonomy" id="2527971"/>
    <lineage>
        <taxon>Bacteria</taxon>
        <taxon>Pseudomonadati</taxon>
        <taxon>Planctomycetota</taxon>
        <taxon>Planctomycetia</taxon>
        <taxon>Planctomycetales</taxon>
        <taxon>Planctomycetaceae</taxon>
        <taxon>Gimesia</taxon>
    </lineage>
</organism>
<dbReference type="EMBL" id="CP036343">
    <property type="protein sequence ID" value="QDT91502.1"/>
    <property type="molecule type" value="Genomic_DNA"/>
</dbReference>
<accession>A0A517VEQ7</accession>
<keyword evidence="2" id="KW-1185">Reference proteome</keyword>
<dbReference type="Proteomes" id="UP000316855">
    <property type="component" value="Chromosome"/>
</dbReference>